<dbReference type="Proteomes" id="UP000192596">
    <property type="component" value="Unassembled WGS sequence"/>
</dbReference>
<gene>
    <name evidence="1" type="ORF">B0A48_02225</name>
</gene>
<name>A0A1V8TND0_9PEZI</name>
<evidence type="ECO:0000313" key="1">
    <source>
        <dbReference type="EMBL" id="OQO12761.1"/>
    </source>
</evidence>
<accession>A0A1V8TND0</accession>
<reference evidence="2" key="1">
    <citation type="submission" date="2017-03" db="EMBL/GenBank/DDBJ databases">
        <title>Genomes of endolithic fungi from Antarctica.</title>
        <authorList>
            <person name="Coleine C."/>
            <person name="Masonjones S."/>
            <person name="Stajich J.E."/>
        </authorList>
    </citation>
    <scope>NUCLEOTIDE SEQUENCE [LARGE SCALE GENOMIC DNA]</scope>
    <source>
        <strain evidence="2">CCFEE 5527</strain>
    </source>
</reference>
<evidence type="ECO:0000313" key="2">
    <source>
        <dbReference type="Proteomes" id="UP000192596"/>
    </source>
</evidence>
<protein>
    <submittedName>
        <fullName evidence="1">Uncharacterized protein</fullName>
    </submittedName>
</protein>
<dbReference type="InParanoid" id="A0A1V8TND0"/>
<comment type="caution">
    <text evidence="1">The sequence shown here is derived from an EMBL/GenBank/DDBJ whole genome shotgun (WGS) entry which is preliminary data.</text>
</comment>
<organism evidence="1 2">
    <name type="scientific">Cryoendolithus antarcticus</name>
    <dbReference type="NCBI Taxonomy" id="1507870"/>
    <lineage>
        <taxon>Eukaryota</taxon>
        <taxon>Fungi</taxon>
        <taxon>Dikarya</taxon>
        <taxon>Ascomycota</taxon>
        <taxon>Pezizomycotina</taxon>
        <taxon>Dothideomycetes</taxon>
        <taxon>Dothideomycetidae</taxon>
        <taxon>Cladosporiales</taxon>
        <taxon>Cladosporiaceae</taxon>
        <taxon>Cryoendolithus</taxon>
    </lineage>
</organism>
<dbReference type="AlphaFoldDB" id="A0A1V8TND0"/>
<keyword evidence="2" id="KW-1185">Reference proteome</keyword>
<dbReference type="EMBL" id="NAJO01000004">
    <property type="protein sequence ID" value="OQO12761.1"/>
    <property type="molecule type" value="Genomic_DNA"/>
</dbReference>
<dbReference type="OrthoDB" id="5216108at2759"/>
<proteinExistence type="predicted"/>
<sequence length="135" mass="14656">MTAVSANDASVLFCSQGDGGNCGAFATYTNEKVRQTVSSQAGGAEACLFVDLRKHTNKAGFWYNADITGKNKGDNIGYNPTGKSINLKNPTFKTGAMQGDLDYLEGRCRNEFGWAKLDITESNEHFYQNLPDILG</sequence>